<organism evidence="2 3">
    <name type="scientific">Amycolatopsis xylanica</name>
    <dbReference type="NCBI Taxonomy" id="589385"/>
    <lineage>
        <taxon>Bacteria</taxon>
        <taxon>Bacillati</taxon>
        <taxon>Actinomycetota</taxon>
        <taxon>Actinomycetes</taxon>
        <taxon>Pseudonocardiales</taxon>
        <taxon>Pseudonocardiaceae</taxon>
        <taxon>Amycolatopsis</taxon>
    </lineage>
</organism>
<name>A0A1H3SG54_9PSEU</name>
<evidence type="ECO:0000256" key="1">
    <source>
        <dbReference type="SAM" id="SignalP"/>
    </source>
</evidence>
<proteinExistence type="predicted"/>
<protein>
    <submittedName>
        <fullName evidence="2">Uncharacterized protein</fullName>
    </submittedName>
</protein>
<accession>A0A1H3SG54</accession>
<dbReference type="AlphaFoldDB" id="A0A1H3SG54"/>
<dbReference type="EMBL" id="FNON01000013">
    <property type="protein sequence ID" value="SDZ36089.1"/>
    <property type="molecule type" value="Genomic_DNA"/>
</dbReference>
<dbReference type="STRING" id="589385.SAMN05421504_113146"/>
<evidence type="ECO:0000313" key="2">
    <source>
        <dbReference type="EMBL" id="SDZ36089.1"/>
    </source>
</evidence>
<dbReference type="OrthoDB" id="9944410at2"/>
<keyword evidence="1" id="KW-0732">Signal</keyword>
<gene>
    <name evidence="2" type="ORF">SAMN05421504_113146</name>
</gene>
<sequence length="131" mass="14051">MITTLKRGVALATATAIGLTLTAGTGHAASRMIDVYFHNAGAYTAEVAVFEGQFPNGGENNNRRINARSVTAGQDGYFRVYLDDVNGWTARGSAMLGRRSYFVFGQGSASKVCFRFDGTTIAGFEFNITDC</sequence>
<dbReference type="Proteomes" id="UP000199515">
    <property type="component" value="Unassembled WGS sequence"/>
</dbReference>
<feature type="chain" id="PRO_5011708038" evidence="1">
    <location>
        <begin position="29"/>
        <end position="131"/>
    </location>
</feature>
<reference evidence="2 3" key="1">
    <citation type="submission" date="2016-10" db="EMBL/GenBank/DDBJ databases">
        <authorList>
            <person name="de Groot N.N."/>
        </authorList>
    </citation>
    <scope>NUCLEOTIDE SEQUENCE [LARGE SCALE GENOMIC DNA]</scope>
    <source>
        <strain evidence="2 3">CPCC 202699</strain>
    </source>
</reference>
<dbReference type="RefSeq" id="WP_091299036.1">
    <property type="nucleotide sequence ID" value="NZ_FNON01000013.1"/>
</dbReference>
<feature type="signal peptide" evidence="1">
    <location>
        <begin position="1"/>
        <end position="28"/>
    </location>
</feature>
<evidence type="ECO:0000313" key="3">
    <source>
        <dbReference type="Proteomes" id="UP000199515"/>
    </source>
</evidence>
<keyword evidence="3" id="KW-1185">Reference proteome</keyword>